<dbReference type="AlphaFoldDB" id="A0A4R6S742"/>
<keyword evidence="3" id="KW-1185">Reference proteome</keyword>
<organism evidence="2 3">
    <name type="scientific">Leucobacter luti</name>
    <dbReference type="NCBI Taxonomy" id="340320"/>
    <lineage>
        <taxon>Bacteria</taxon>
        <taxon>Bacillati</taxon>
        <taxon>Actinomycetota</taxon>
        <taxon>Actinomycetes</taxon>
        <taxon>Micrococcales</taxon>
        <taxon>Microbacteriaceae</taxon>
        <taxon>Leucobacter</taxon>
    </lineage>
</organism>
<sequence length="234" mass="25880">MRLTLGELAPSRYYQRRLELDGPVTHQLLLQARRSGEVELVVVLTCLPGDEHLLEEVMETGQEINPLSVGPSGDALERISKGWSVWPGDMRAPVPTRMVTFYATLPAGVRDVKLELPTMRRSHVIDLENLARLSVEDVRGDLSMSYAVINDAIFCRVAFYVDGGTWPPPLRINTLGEIGGAQIEGLDESVEARLASWESVEKLLSYPIEVSPTDDDSVGPNVEGRWQTTLPEGD</sequence>
<dbReference type="EMBL" id="SNYA01000002">
    <property type="protein sequence ID" value="TDP94615.1"/>
    <property type="molecule type" value="Genomic_DNA"/>
</dbReference>
<protein>
    <submittedName>
        <fullName evidence="2">Uncharacterized protein</fullName>
    </submittedName>
</protein>
<evidence type="ECO:0000313" key="2">
    <source>
        <dbReference type="EMBL" id="TDP94615.1"/>
    </source>
</evidence>
<name>A0A4R6S742_9MICO</name>
<evidence type="ECO:0000256" key="1">
    <source>
        <dbReference type="SAM" id="MobiDB-lite"/>
    </source>
</evidence>
<proteinExistence type="predicted"/>
<feature type="region of interest" description="Disordered" evidence="1">
    <location>
        <begin position="214"/>
        <end position="234"/>
    </location>
</feature>
<dbReference type="RefSeq" id="WP_133616191.1">
    <property type="nucleotide sequence ID" value="NZ_SNYA01000002.1"/>
</dbReference>
<comment type="caution">
    <text evidence="2">The sequence shown here is derived from an EMBL/GenBank/DDBJ whole genome shotgun (WGS) entry which is preliminary data.</text>
</comment>
<gene>
    <name evidence="2" type="ORF">EDF62_1035</name>
</gene>
<dbReference type="Proteomes" id="UP000295601">
    <property type="component" value="Unassembled WGS sequence"/>
</dbReference>
<accession>A0A4R6S742</accession>
<reference evidence="2 3" key="1">
    <citation type="submission" date="2019-03" db="EMBL/GenBank/DDBJ databases">
        <title>Genomic analyses of the natural microbiome of Caenorhabditis elegans.</title>
        <authorList>
            <person name="Samuel B."/>
        </authorList>
    </citation>
    <scope>NUCLEOTIDE SEQUENCE [LARGE SCALE GENOMIC DNA]</scope>
    <source>
        <strain evidence="2 3">JUb18</strain>
    </source>
</reference>
<evidence type="ECO:0000313" key="3">
    <source>
        <dbReference type="Proteomes" id="UP000295601"/>
    </source>
</evidence>